<sequence length="180" mass="20249">MQENAALNAAKLLVPQILLDAGRFDKLSRSEHERIVTQLDPLLKAKACAPRIHLLLPRMVSLAGENFSVYKDLVETLWDSARAAEEPTGEQILLMLRLQTNPKASTLFPKLRRFDFAEKSAVKRIHSAIKVPSVSNNDIASKIFVLMAPTPNFSRLWTKTAGSFIFISYLLIANIRSQYK</sequence>
<organism evidence="2 3">
    <name type="scientific">Dibothriocephalus latus</name>
    <name type="common">Fish tapeworm</name>
    <name type="synonym">Diphyllobothrium latum</name>
    <dbReference type="NCBI Taxonomy" id="60516"/>
    <lineage>
        <taxon>Eukaryota</taxon>
        <taxon>Metazoa</taxon>
        <taxon>Spiralia</taxon>
        <taxon>Lophotrochozoa</taxon>
        <taxon>Platyhelminthes</taxon>
        <taxon>Cestoda</taxon>
        <taxon>Eucestoda</taxon>
        <taxon>Diphyllobothriidea</taxon>
        <taxon>Diphyllobothriidae</taxon>
        <taxon>Dibothriocephalus</taxon>
    </lineage>
</organism>
<dbReference type="AlphaFoldDB" id="A0A3P6RCY7"/>
<dbReference type="Proteomes" id="UP000281553">
    <property type="component" value="Unassembled WGS sequence"/>
</dbReference>
<reference evidence="2 3" key="1">
    <citation type="submission" date="2018-11" db="EMBL/GenBank/DDBJ databases">
        <authorList>
            <consortium name="Pathogen Informatics"/>
        </authorList>
    </citation>
    <scope>NUCLEOTIDE SEQUENCE [LARGE SCALE GENOMIC DNA]</scope>
</reference>
<keyword evidence="3" id="KW-1185">Reference proteome</keyword>
<keyword evidence="1" id="KW-1133">Transmembrane helix</keyword>
<feature type="transmembrane region" description="Helical" evidence="1">
    <location>
        <begin position="156"/>
        <end position="175"/>
    </location>
</feature>
<evidence type="ECO:0000313" key="3">
    <source>
        <dbReference type="Proteomes" id="UP000281553"/>
    </source>
</evidence>
<protein>
    <submittedName>
        <fullName evidence="2">Uncharacterized protein</fullName>
    </submittedName>
</protein>
<evidence type="ECO:0000256" key="1">
    <source>
        <dbReference type="SAM" id="Phobius"/>
    </source>
</evidence>
<proteinExistence type="predicted"/>
<evidence type="ECO:0000313" key="2">
    <source>
        <dbReference type="EMBL" id="VDK39938.1"/>
    </source>
</evidence>
<keyword evidence="1" id="KW-0812">Transmembrane</keyword>
<keyword evidence="1" id="KW-0472">Membrane</keyword>
<dbReference type="EMBL" id="UYRU01006337">
    <property type="protein sequence ID" value="VDK39938.1"/>
    <property type="molecule type" value="Genomic_DNA"/>
</dbReference>
<name>A0A3P6RCY7_DIBLA</name>
<accession>A0A3P6RCY7</accession>
<dbReference type="OrthoDB" id="342531at2759"/>
<gene>
    <name evidence="2" type="ORF">DILT_LOCUS1088</name>
</gene>